<feature type="compositionally biased region" description="Polar residues" evidence="1">
    <location>
        <begin position="305"/>
        <end position="316"/>
    </location>
</feature>
<feature type="compositionally biased region" description="Basic and acidic residues" evidence="1">
    <location>
        <begin position="321"/>
        <end position="331"/>
    </location>
</feature>
<evidence type="ECO:0000259" key="2">
    <source>
        <dbReference type="Pfam" id="PF15281"/>
    </source>
</evidence>
<dbReference type="Ensembl" id="ENSCJAT00000104181.2">
    <property type="protein sequence ID" value="ENSCJAP00000077283.1"/>
    <property type="gene ID" value="ENSCJAG00000016834.5"/>
</dbReference>
<evidence type="ECO:0000259" key="3">
    <source>
        <dbReference type="Pfam" id="PF22883"/>
    </source>
</evidence>
<reference evidence="4" key="1">
    <citation type="submission" date="2009-03" db="EMBL/GenBank/DDBJ databases">
        <authorList>
            <person name="Warren W."/>
            <person name="Ye L."/>
            <person name="Minx P."/>
            <person name="Worley K."/>
            <person name="Gibbs R."/>
            <person name="Wilson R.K."/>
        </authorList>
    </citation>
    <scope>NUCLEOTIDE SEQUENCE [LARGE SCALE GENOMIC DNA]</scope>
</reference>
<dbReference type="Pfam" id="PF15281">
    <property type="entry name" value="Consortin_C"/>
    <property type="match status" value="1"/>
</dbReference>
<dbReference type="RefSeq" id="XP_054104194.1">
    <property type="nucleotide sequence ID" value="XM_054248219.1"/>
</dbReference>
<feature type="region of interest" description="Disordered" evidence="1">
    <location>
        <begin position="106"/>
        <end position="126"/>
    </location>
</feature>
<evidence type="ECO:0000313" key="4">
    <source>
        <dbReference type="Ensembl" id="ENSCJAP00000077283.1"/>
    </source>
</evidence>
<dbReference type="GO" id="GO:0005802">
    <property type="term" value="C:trans-Golgi network"/>
    <property type="evidence" value="ECO:0007669"/>
    <property type="project" value="InterPro"/>
</dbReference>
<gene>
    <name evidence="4" type="primary">CNST</name>
</gene>
<feature type="compositionally biased region" description="Polar residues" evidence="1">
    <location>
        <begin position="1"/>
        <end position="13"/>
    </location>
</feature>
<feature type="compositionally biased region" description="Basic residues" evidence="1">
    <location>
        <begin position="108"/>
        <end position="120"/>
    </location>
</feature>
<dbReference type="Pfam" id="PF22883">
    <property type="entry name" value="Consortin_N"/>
    <property type="match status" value="1"/>
</dbReference>
<feature type="domain" description="Consortin N-terminal" evidence="3">
    <location>
        <begin position="184"/>
        <end position="235"/>
    </location>
</feature>
<dbReference type="InterPro" id="IPR028129">
    <property type="entry name" value="Consortin_C"/>
</dbReference>
<evidence type="ECO:0000256" key="1">
    <source>
        <dbReference type="SAM" id="MobiDB-lite"/>
    </source>
</evidence>
<dbReference type="InterPro" id="IPR054132">
    <property type="entry name" value="Consortin_N"/>
</dbReference>
<dbReference type="AlphaFoldDB" id="A0A5F4WHU7"/>
<dbReference type="CTD" id="163882"/>
<feature type="compositionally biased region" description="Basic and acidic residues" evidence="1">
    <location>
        <begin position="524"/>
        <end position="533"/>
    </location>
</feature>
<feature type="domain" description="Consortin C-terminal" evidence="2">
    <location>
        <begin position="606"/>
        <end position="655"/>
    </location>
</feature>
<accession>A0A5F4WHU7</accession>
<reference evidence="4" key="3">
    <citation type="submission" date="2025-09" db="UniProtKB">
        <authorList>
            <consortium name="Ensembl"/>
        </authorList>
    </citation>
    <scope>IDENTIFICATION</scope>
</reference>
<dbReference type="GO" id="GO:0042998">
    <property type="term" value="P:positive regulation of Golgi to plasma membrane protein transport"/>
    <property type="evidence" value="ECO:0007669"/>
    <property type="project" value="InterPro"/>
</dbReference>
<dbReference type="PANTHER" id="PTHR28581:SF1">
    <property type="entry name" value="CONSORTIN"/>
    <property type="match status" value="1"/>
</dbReference>
<dbReference type="InterPro" id="IPR042318">
    <property type="entry name" value="Consortin"/>
</dbReference>
<dbReference type="Bgee" id="ENSCJAG00000016834">
    <property type="expression patterns" value="Expressed in cerebellum and 6 other cell types or tissues"/>
</dbReference>
<feature type="compositionally biased region" description="Polar residues" evidence="1">
    <location>
        <begin position="469"/>
        <end position="483"/>
    </location>
</feature>
<reference evidence="4" key="2">
    <citation type="submission" date="2025-08" db="UniProtKB">
        <authorList>
            <consortium name="Ensembl"/>
        </authorList>
    </citation>
    <scope>IDENTIFICATION</scope>
</reference>
<feature type="region of interest" description="Disordered" evidence="1">
    <location>
        <begin position="285"/>
        <end position="352"/>
    </location>
</feature>
<dbReference type="GO" id="GO:0030133">
    <property type="term" value="C:transport vesicle"/>
    <property type="evidence" value="ECO:0007669"/>
    <property type="project" value="TreeGrafter"/>
</dbReference>
<protein>
    <submittedName>
        <fullName evidence="4">Consortin, connexin sorting protein</fullName>
    </submittedName>
</protein>
<organism evidence="4 5">
    <name type="scientific">Callithrix jacchus</name>
    <name type="common">White-tufted-ear marmoset</name>
    <name type="synonym">Simia Jacchus</name>
    <dbReference type="NCBI Taxonomy" id="9483"/>
    <lineage>
        <taxon>Eukaryota</taxon>
        <taxon>Metazoa</taxon>
        <taxon>Chordata</taxon>
        <taxon>Craniata</taxon>
        <taxon>Vertebrata</taxon>
        <taxon>Euteleostomi</taxon>
        <taxon>Mammalia</taxon>
        <taxon>Eutheria</taxon>
        <taxon>Euarchontoglires</taxon>
        <taxon>Primates</taxon>
        <taxon>Haplorrhini</taxon>
        <taxon>Platyrrhini</taxon>
        <taxon>Cebidae</taxon>
        <taxon>Callitrichinae</taxon>
        <taxon>Callithrix</taxon>
        <taxon>Callithrix</taxon>
    </lineage>
</organism>
<sequence length="703" mass="77347">MDDSDTPTYNLQIEPQDGCHPGDSMERSVTCLPASDENENQLDGDRHEHLTSSDSAMGKAEASEQDSLNNNESCALSCEVAAGEDPENTLCEGSRDEQAFLGKDKKISGKRSARSKKGAAKKMPPGLFSGDIAPLMQEKILSAVTHAVDDEEGAEANANEQPEAPKLVLQSLFSLIRGEVEQLDSRTLPLCLHQIAESYFQEEDYEKAMKFIQLERLYHEQLLANLSAIQEQWETKWKTVQPHTVTPLRNSEKGFNGEDFERLTKICATHRDPLLSKHKIAVVEKSPEGKRSTQLIVSEDPKETGATTKVSESKTCLRTKPNKESQHKEEPLESGPCHSQMDGQASPPSLSVTAEKDHMEELLCSAEATLALHTQSSETAGSPSGPDASENACEDDSPLQLAQTEACQDVAKIESTAEHPQVFPSSELAVEPLILPGCDRIPPSLISEAQRKELRLPLRDASEALPTDQLENNKLNELQQPGLTDSDGKSPRGQADSEGSENVHCGNNKISDLGTPPPEVYMAPEEKGDKDDRLSKETEDYLNRLLQACLKDTEDSLPYEDNQDDDSDLLQDLSPEEASYSLQENLPSDESCLSLDDLAKRIEIAEVVPAEGLVSILKKRNDSVGDHPAQMQQKPSKRRVRFQEIDDNLDQESLGFGDLDTLNECSCIHKSYLNKVVKSMFRPGAVAHTCNLSTLGGRGRWII</sequence>
<dbReference type="GO" id="GO:0071253">
    <property type="term" value="F:connexin binding"/>
    <property type="evidence" value="ECO:0007669"/>
    <property type="project" value="InterPro"/>
</dbReference>
<feature type="compositionally biased region" description="Polar residues" evidence="1">
    <location>
        <begin position="341"/>
        <end position="352"/>
    </location>
</feature>
<feature type="region of interest" description="Disordered" evidence="1">
    <location>
        <begin position="374"/>
        <end position="398"/>
    </location>
</feature>
<dbReference type="GeneTree" id="ENSGT00390000005861"/>
<feature type="region of interest" description="Disordered" evidence="1">
    <location>
        <begin position="1"/>
        <end position="70"/>
    </location>
</feature>
<dbReference type="Proteomes" id="UP000008225">
    <property type="component" value="Chromosome 19"/>
</dbReference>
<dbReference type="GeneID" id="100391784"/>
<feature type="region of interest" description="Disordered" evidence="1">
    <location>
        <begin position="457"/>
        <end position="533"/>
    </location>
</feature>
<dbReference type="GO" id="GO:0005886">
    <property type="term" value="C:plasma membrane"/>
    <property type="evidence" value="ECO:0007669"/>
    <property type="project" value="TreeGrafter"/>
</dbReference>
<keyword evidence="5" id="KW-1185">Reference proteome</keyword>
<name>A0A5F4WHU7_CALJA</name>
<proteinExistence type="predicted"/>
<evidence type="ECO:0000313" key="5">
    <source>
        <dbReference type="Proteomes" id="UP000008225"/>
    </source>
</evidence>
<dbReference type="PANTHER" id="PTHR28581">
    <property type="entry name" value="CONSORTIN"/>
    <property type="match status" value="1"/>
</dbReference>